<reference evidence="1 2" key="1">
    <citation type="journal article" date="2015" name="Genome Biol. Evol.">
        <title>Comparative Genomics of a Bacterivorous Green Alga Reveals Evolutionary Causalities and Consequences of Phago-Mixotrophic Mode of Nutrition.</title>
        <authorList>
            <person name="Burns J.A."/>
            <person name="Paasch A."/>
            <person name="Narechania A."/>
            <person name="Kim E."/>
        </authorList>
    </citation>
    <scope>NUCLEOTIDE SEQUENCE [LARGE SCALE GENOMIC DNA]</scope>
    <source>
        <strain evidence="1 2">PLY_AMNH</strain>
    </source>
</reference>
<comment type="caution">
    <text evidence="1">The sequence shown here is derived from an EMBL/GenBank/DDBJ whole genome shotgun (WGS) entry which is preliminary data.</text>
</comment>
<dbReference type="AlphaFoldDB" id="A0AAE0GB34"/>
<gene>
    <name evidence="1" type="ORF">CYMTET_17027</name>
</gene>
<evidence type="ECO:0000313" key="1">
    <source>
        <dbReference type="EMBL" id="KAK3274809.1"/>
    </source>
</evidence>
<keyword evidence="2" id="KW-1185">Reference proteome</keyword>
<protein>
    <submittedName>
        <fullName evidence="1">Uncharacterized protein</fullName>
    </submittedName>
</protein>
<dbReference type="Proteomes" id="UP001190700">
    <property type="component" value="Unassembled WGS sequence"/>
</dbReference>
<organism evidence="1 2">
    <name type="scientific">Cymbomonas tetramitiformis</name>
    <dbReference type="NCBI Taxonomy" id="36881"/>
    <lineage>
        <taxon>Eukaryota</taxon>
        <taxon>Viridiplantae</taxon>
        <taxon>Chlorophyta</taxon>
        <taxon>Pyramimonadophyceae</taxon>
        <taxon>Pyramimonadales</taxon>
        <taxon>Pyramimonadaceae</taxon>
        <taxon>Cymbomonas</taxon>
    </lineage>
</organism>
<name>A0AAE0GB34_9CHLO</name>
<accession>A0AAE0GB34</accession>
<evidence type="ECO:0000313" key="2">
    <source>
        <dbReference type="Proteomes" id="UP001190700"/>
    </source>
</evidence>
<dbReference type="EMBL" id="LGRX02007522">
    <property type="protein sequence ID" value="KAK3274809.1"/>
    <property type="molecule type" value="Genomic_DNA"/>
</dbReference>
<sequence>MGHEARWRAVAGMGSWRCLDLNVRSPQYIVKRMWAVKAGEMQQASLGEVTQLRPKLEMLGRSRGTAAEVDSEKRWSAAEQTINGITAKGARRSSMVVGIMWSKWILLRIAEQQLKEESDDP</sequence>
<proteinExistence type="predicted"/>